<dbReference type="Proteomes" id="UP000063718">
    <property type="component" value="Unassembled WGS sequence"/>
</dbReference>
<evidence type="ECO:0000313" key="1">
    <source>
        <dbReference type="EMBL" id="GAF26100.1"/>
    </source>
</evidence>
<protein>
    <submittedName>
        <fullName evidence="1">Uncharacterized conserved protein</fullName>
    </submittedName>
</protein>
<dbReference type="AlphaFoldDB" id="A0A0S6UCU3"/>
<gene>
    <name evidence="1" type="ORF">MTY_1438</name>
</gene>
<reference evidence="1" key="1">
    <citation type="journal article" date="2014" name="Gene">
        <title>Genome-guided analysis of transformation efficiency and carbon dioxide assimilation by Moorella thermoacetica Y72.</title>
        <authorList>
            <person name="Tsukahara K."/>
            <person name="Kita A."/>
            <person name="Nakashimada Y."/>
            <person name="Hoshino T."/>
            <person name="Murakami K."/>
        </authorList>
    </citation>
    <scope>NUCLEOTIDE SEQUENCE [LARGE SCALE GENOMIC DNA]</scope>
    <source>
        <strain evidence="1">Y72</strain>
    </source>
</reference>
<organism evidence="1">
    <name type="scientific">Moorella thermoacetica Y72</name>
    <dbReference type="NCBI Taxonomy" id="1325331"/>
    <lineage>
        <taxon>Bacteria</taxon>
        <taxon>Bacillati</taxon>
        <taxon>Bacillota</taxon>
        <taxon>Clostridia</taxon>
        <taxon>Neomoorellales</taxon>
        <taxon>Neomoorellaceae</taxon>
        <taxon>Neomoorella</taxon>
    </lineage>
</organism>
<dbReference type="InterPro" id="IPR018632">
    <property type="entry name" value="AAA-associated_dom_C"/>
</dbReference>
<sequence>MDVGPLPQVGIGMVVGLLEMLEDARGREDIFKLAGSLSMELDDIGPVIEAARVLGFIETTNGDITLTRLGSKLLNADINERKDIIAARLQELPAFKEVLQLIKSGRGRQVRREQVVRRFARRMSDEDAEVLFKTVVDWGRFAEIIGYDTKGEVLYLDEGA</sequence>
<dbReference type="EMBL" id="DF238840">
    <property type="protein sequence ID" value="GAF26100.1"/>
    <property type="molecule type" value="Genomic_DNA"/>
</dbReference>
<name>A0A0S6UCU3_NEOTH</name>
<accession>A0A0S6UCU3</accession>
<proteinExistence type="predicted"/>
<dbReference type="RefSeq" id="WP_025773822.1">
    <property type="nucleotide sequence ID" value="NZ_DF238840.1"/>
</dbReference>
<dbReference type="GeneID" id="45616451"/>
<dbReference type="Pfam" id="PF09821">
    <property type="entry name" value="AAA_assoc_C"/>
    <property type="match status" value="1"/>
</dbReference>